<dbReference type="SUPFAM" id="SSF117991">
    <property type="entry name" value="YbeD/HP0495-like"/>
    <property type="match status" value="1"/>
</dbReference>
<organism evidence="3 4">
    <name type="scientific">Ferrimonas pelagia</name>
    <dbReference type="NCBI Taxonomy" id="1177826"/>
    <lineage>
        <taxon>Bacteria</taxon>
        <taxon>Pseudomonadati</taxon>
        <taxon>Pseudomonadota</taxon>
        <taxon>Gammaproteobacteria</taxon>
        <taxon>Alteromonadales</taxon>
        <taxon>Ferrimonadaceae</taxon>
        <taxon>Ferrimonas</taxon>
    </lineage>
</organism>
<gene>
    <name evidence="3" type="primary">ybeD</name>
    <name evidence="3" type="ORF">GCM10023333_26720</name>
</gene>
<evidence type="ECO:0000313" key="4">
    <source>
        <dbReference type="Proteomes" id="UP001499988"/>
    </source>
</evidence>
<dbReference type="InterPro" id="IPR027471">
    <property type="entry name" value="YbeD-like_sf"/>
</dbReference>
<reference evidence="4" key="1">
    <citation type="journal article" date="2019" name="Int. J. Syst. Evol. Microbiol.">
        <title>The Global Catalogue of Microorganisms (GCM) 10K type strain sequencing project: providing services to taxonomists for standard genome sequencing and annotation.</title>
        <authorList>
            <consortium name="The Broad Institute Genomics Platform"/>
            <consortium name="The Broad Institute Genome Sequencing Center for Infectious Disease"/>
            <person name="Wu L."/>
            <person name="Ma J."/>
        </authorList>
    </citation>
    <scope>NUCLEOTIDE SEQUENCE [LARGE SCALE GENOMIC DNA]</scope>
    <source>
        <strain evidence="4">JCM 18401</strain>
    </source>
</reference>
<sequence>MNTMNTKFDELLEFPCAFPFKVLGLACDTLSDRVVAVLQQHCPGDYTPSQKPSTKGTYLSVSVTCTVTSKEHIELLYTELAKIDGVRGVL</sequence>
<evidence type="ECO:0000256" key="1">
    <source>
        <dbReference type="ARBA" id="ARBA00008460"/>
    </source>
</evidence>
<proteinExistence type="inferred from homology"/>
<dbReference type="HAMAP" id="MF_00659">
    <property type="entry name" value="UPF0250"/>
    <property type="match status" value="1"/>
</dbReference>
<dbReference type="EMBL" id="BAABJZ010000088">
    <property type="protein sequence ID" value="GAA4892103.1"/>
    <property type="molecule type" value="Genomic_DNA"/>
</dbReference>
<name>A0ABP9F1X5_9GAMM</name>
<comment type="similarity">
    <text evidence="1 2">Belongs to the UPF0250 family.</text>
</comment>
<accession>A0ABP9F1X5</accession>
<dbReference type="Gene3D" id="3.30.70.260">
    <property type="match status" value="1"/>
</dbReference>
<dbReference type="Pfam" id="PF04359">
    <property type="entry name" value="DUF493"/>
    <property type="match status" value="1"/>
</dbReference>
<dbReference type="InterPro" id="IPR007454">
    <property type="entry name" value="UPF0250_YbeD-like"/>
</dbReference>
<evidence type="ECO:0000313" key="3">
    <source>
        <dbReference type="EMBL" id="GAA4892103.1"/>
    </source>
</evidence>
<dbReference type="Proteomes" id="UP001499988">
    <property type="component" value="Unassembled WGS sequence"/>
</dbReference>
<keyword evidence="4" id="KW-1185">Reference proteome</keyword>
<dbReference type="NCBIfam" id="NF003447">
    <property type="entry name" value="PRK04998.1"/>
    <property type="match status" value="1"/>
</dbReference>
<comment type="caution">
    <text evidence="3">The sequence shown here is derived from an EMBL/GenBank/DDBJ whole genome shotgun (WGS) entry which is preliminary data.</text>
</comment>
<dbReference type="PANTHER" id="PTHR38036:SF1">
    <property type="entry name" value="UPF0250 PROTEIN YBED"/>
    <property type="match status" value="1"/>
</dbReference>
<protein>
    <recommendedName>
        <fullName evidence="2">UPF0250 protein GCM10023333_26720</fullName>
    </recommendedName>
</protein>
<dbReference type="PANTHER" id="PTHR38036">
    <property type="entry name" value="UPF0250 PROTEIN YBED"/>
    <property type="match status" value="1"/>
</dbReference>
<evidence type="ECO:0000256" key="2">
    <source>
        <dbReference type="HAMAP-Rule" id="MF_00659"/>
    </source>
</evidence>